<feature type="transmembrane region" description="Helical" evidence="6">
    <location>
        <begin position="75"/>
        <end position="94"/>
    </location>
</feature>
<dbReference type="GeneID" id="19202731"/>
<dbReference type="RefSeq" id="XP_007765547.1">
    <property type="nucleotide sequence ID" value="XM_007767357.1"/>
</dbReference>
<keyword evidence="3 6" id="KW-1133">Transmembrane helix</keyword>
<comment type="subcellular location">
    <subcellularLocation>
        <location evidence="1">Membrane</location>
        <topology evidence="1">Multi-pass membrane protein</topology>
    </subcellularLocation>
</comment>
<evidence type="ECO:0000313" key="9">
    <source>
        <dbReference type="Proteomes" id="UP000053558"/>
    </source>
</evidence>
<evidence type="ECO:0000256" key="5">
    <source>
        <dbReference type="SAM" id="MobiDB-lite"/>
    </source>
</evidence>
<dbReference type="OrthoDB" id="440755at2759"/>
<feature type="transmembrane region" description="Helical" evidence="6">
    <location>
        <begin position="198"/>
        <end position="218"/>
    </location>
</feature>
<dbReference type="PANTHER" id="PTHR42718">
    <property type="entry name" value="MAJOR FACILITATOR SUPERFAMILY MULTIDRUG TRANSPORTER MFSC"/>
    <property type="match status" value="1"/>
</dbReference>
<dbReference type="KEGG" id="cput:CONPUDRAFT_150665"/>
<keyword evidence="2 6" id="KW-0812">Transmembrane</keyword>
<keyword evidence="9" id="KW-1185">Reference proteome</keyword>
<feature type="transmembrane region" description="Helical" evidence="6">
    <location>
        <begin position="339"/>
        <end position="358"/>
    </location>
</feature>
<dbReference type="Pfam" id="PF07690">
    <property type="entry name" value="MFS_1"/>
    <property type="match status" value="1"/>
</dbReference>
<feature type="transmembrane region" description="Helical" evidence="6">
    <location>
        <begin position="403"/>
        <end position="427"/>
    </location>
</feature>
<evidence type="ECO:0000256" key="4">
    <source>
        <dbReference type="ARBA" id="ARBA00023136"/>
    </source>
</evidence>
<feature type="transmembrane region" description="Helical" evidence="6">
    <location>
        <begin position="277"/>
        <end position="299"/>
    </location>
</feature>
<dbReference type="InterPro" id="IPR020846">
    <property type="entry name" value="MFS_dom"/>
</dbReference>
<feature type="transmembrane region" description="Helical" evidence="6">
    <location>
        <begin position="230"/>
        <end position="250"/>
    </location>
</feature>
<dbReference type="GO" id="GO:0016020">
    <property type="term" value="C:membrane"/>
    <property type="evidence" value="ECO:0007669"/>
    <property type="project" value="UniProtKB-SubCell"/>
</dbReference>
<dbReference type="Gene3D" id="1.20.1250.20">
    <property type="entry name" value="MFS general substrate transporter like domains"/>
    <property type="match status" value="2"/>
</dbReference>
<comment type="caution">
    <text evidence="8">The sequence shown here is derived from an EMBL/GenBank/DDBJ whole genome shotgun (WGS) entry which is preliminary data.</text>
</comment>
<feature type="transmembrane region" description="Helical" evidence="6">
    <location>
        <begin position="452"/>
        <end position="476"/>
    </location>
</feature>
<dbReference type="Proteomes" id="UP000053558">
    <property type="component" value="Unassembled WGS sequence"/>
</dbReference>
<feature type="transmembrane region" description="Helical" evidence="6">
    <location>
        <begin position="45"/>
        <end position="63"/>
    </location>
</feature>
<dbReference type="OMA" id="DLQWPLN"/>
<feature type="transmembrane region" description="Helical" evidence="6">
    <location>
        <begin position="364"/>
        <end position="382"/>
    </location>
</feature>
<feature type="transmembrane region" description="Helical" evidence="6">
    <location>
        <begin position="168"/>
        <end position="186"/>
    </location>
</feature>
<keyword evidence="4 6" id="KW-0472">Membrane</keyword>
<dbReference type="AlphaFoldDB" id="A0A5M3MWQ9"/>
<evidence type="ECO:0000256" key="1">
    <source>
        <dbReference type="ARBA" id="ARBA00004141"/>
    </source>
</evidence>
<evidence type="ECO:0000256" key="6">
    <source>
        <dbReference type="SAM" id="Phobius"/>
    </source>
</evidence>
<dbReference type="SUPFAM" id="SSF103473">
    <property type="entry name" value="MFS general substrate transporter"/>
    <property type="match status" value="1"/>
</dbReference>
<protein>
    <submittedName>
        <fullName evidence="8">MFS general substrate transporter</fullName>
    </submittedName>
</protein>
<evidence type="ECO:0000259" key="7">
    <source>
        <dbReference type="PROSITE" id="PS50850"/>
    </source>
</evidence>
<dbReference type="EMBL" id="JH711575">
    <property type="protein sequence ID" value="EIW83579.1"/>
    <property type="molecule type" value="Genomic_DNA"/>
</dbReference>
<dbReference type="PROSITE" id="PS50850">
    <property type="entry name" value="MFS"/>
    <property type="match status" value="1"/>
</dbReference>
<evidence type="ECO:0000256" key="3">
    <source>
        <dbReference type="ARBA" id="ARBA00022989"/>
    </source>
</evidence>
<evidence type="ECO:0000256" key="2">
    <source>
        <dbReference type="ARBA" id="ARBA00022692"/>
    </source>
</evidence>
<organism evidence="8 9">
    <name type="scientific">Coniophora puteana (strain RWD-64-598)</name>
    <name type="common">Brown rot fungus</name>
    <dbReference type="NCBI Taxonomy" id="741705"/>
    <lineage>
        <taxon>Eukaryota</taxon>
        <taxon>Fungi</taxon>
        <taxon>Dikarya</taxon>
        <taxon>Basidiomycota</taxon>
        <taxon>Agaricomycotina</taxon>
        <taxon>Agaricomycetes</taxon>
        <taxon>Agaricomycetidae</taxon>
        <taxon>Boletales</taxon>
        <taxon>Coniophorineae</taxon>
        <taxon>Coniophoraceae</taxon>
        <taxon>Coniophora</taxon>
    </lineage>
</organism>
<feature type="transmembrane region" description="Helical" evidence="6">
    <location>
        <begin position="100"/>
        <end position="122"/>
    </location>
</feature>
<gene>
    <name evidence="8" type="ORF">CONPUDRAFT_150665</name>
</gene>
<feature type="domain" description="Major facilitator superfamily (MFS) profile" evidence="7">
    <location>
        <begin position="1"/>
        <end position="476"/>
    </location>
</feature>
<sequence length="573" mass="61268">MAFTARDLLVLCALCGVNTLNLFLSGALTVAVPTIGKDLGFAEDALQWPVNVNALAFACLLLFFGRLGDIYGCKLVFLAGTAFFGVWSIATAVAPNEISFIVFIALEGVGSACNTPASIGIISAYFPPGKKRNIAYGALGAAKPAGYIFGLVLGGVLTQSKATWRSIFYIQAGFSFLFFALGAIVFPKEDGSRRYAKGLDWIGALLSTVSLAMFTYSISDSTATSKGWRAPQVPTLFSVSIVMMIAWVFWERRREARGESVLVPMSIWTPGSKKGRVLLVVFFGWWCFNTLVYFCTLVFQQIQLLDPLDTAIRFIPLVVSAFIINVITGALMGHVNGQILIVCGLILGTGAPLIFALLNVDLTYWAMLFPVLVLICGIDIAFPVGNLHVASTFDEDSQNLAGGVFNVANQLGISTGLAVSSAVAAAVSKKYSESHPDLSPTSPEVLMPGFRAAGWTCFAAVVIALLIAVFGLRGIVPVEQIAQQRDRETLVDMQEQAAKKSPTTDRFLRPAPSNLSMAPSTLPDIEPEVGAGSSHLSATDARPVRQMKSDATLVANFNAHHSTEPSVPESSPV</sequence>
<feature type="region of interest" description="Disordered" evidence="5">
    <location>
        <begin position="493"/>
        <end position="573"/>
    </location>
</feature>
<feature type="transmembrane region" description="Helical" evidence="6">
    <location>
        <begin position="134"/>
        <end position="156"/>
    </location>
</feature>
<reference evidence="9" key="1">
    <citation type="journal article" date="2012" name="Science">
        <title>The Paleozoic origin of enzymatic lignin decomposition reconstructed from 31 fungal genomes.</title>
        <authorList>
            <person name="Floudas D."/>
            <person name="Binder M."/>
            <person name="Riley R."/>
            <person name="Barry K."/>
            <person name="Blanchette R.A."/>
            <person name="Henrissat B."/>
            <person name="Martinez A.T."/>
            <person name="Otillar R."/>
            <person name="Spatafora J.W."/>
            <person name="Yadav J.S."/>
            <person name="Aerts A."/>
            <person name="Benoit I."/>
            <person name="Boyd A."/>
            <person name="Carlson A."/>
            <person name="Copeland A."/>
            <person name="Coutinho P.M."/>
            <person name="de Vries R.P."/>
            <person name="Ferreira P."/>
            <person name="Findley K."/>
            <person name="Foster B."/>
            <person name="Gaskell J."/>
            <person name="Glotzer D."/>
            <person name="Gorecki P."/>
            <person name="Heitman J."/>
            <person name="Hesse C."/>
            <person name="Hori C."/>
            <person name="Igarashi K."/>
            <person name="Jurgens J.A."/>
            <person name="Kallen N."/>
            <person name="Kersten P."/>
            <person name="Kohler A."/>
            <person name="Kuees U."/>
            <person name="Kumar T.K.A."/>
            <person name="Kuo A."/>
            <person name="LaButti K."/>
            <person name="Larrondo L.F."/>
            <person name="Lindquist E."/>
            <person name="Ling A."/>
            <person name="Lombard V."/>
            <person name="Lucas S."/>
            <person name="Lundell T."/>
            <person name="Martin R."/>
            <person name="McLaughlin D.J."/>
            <person name="Morgenstern I."/>
            <person name="Morin E."/>
            <person name="Murat C."/>
            <person name="Nagy L.G."/>
            <person name="Nolan M."/>
            <person name="Ohm R.A."/>
            <person name="Patyshakuliyeva A."/>
            <person name="Rokas A."/>
            <person name="Ruiz-Duenas F.J."/>
            <person name="Sabat G."/>
            <person name="Salamov A."/>
            <person name="Samejima M."/>
            <person name="Schmutz J."/>
            <person name="Slot J.C."/>
            <person name="St John F."/>
            <person name="Stenlid J."/>
            <person name="Sun H."/>
            <person name="Sun S."/>
            <person name="Syed K."/>
            <person name="Tsang A."/>
            <person name="Wiebenga A."/>
            <person name="Young D."/>
            <person name="Pisabarro A."/>
            <person name="Eastwood D.C."/>
            <person name="Martin F."/>
            <person name="Cullen D."/>
            <person name="Grigoriev I.V."/>
            <person name="Hibbett D.S."/>
        </authorList>
    </citation>
    <scope>NUCLEOTIDE SEQUENCE [LARGE SCALE GENOMIC DNA]</scope>
    <source>
        <strain evidence="9">RWD-64-598 SS2</strain>
    </source>
</reference>
<dbReference type="InterPro" id="IPR036259">
    <property type="entry name" value="MFS_trans_sf"/>
</dbReference>
<dbReference type="PANTHER" id="PTHR42718:SF10">
    <property type="entry name" value="TRANSPORTER, PUTATIVE (AFU_ORTHOLOGUE AFUA_8G06760)-RELATED"/>
    <property type="match status" value="1"/>
</dbReference>
<feature type="transmembrane region" description="Helical" evidence="6">
    <location>
        <begin position="311"/>
        <end position="332"/>
    </location>
</feature>
<proteinExistence type="predicted"/>
<feature type="compositionally biased region" description="Low complexity" evidence="5">
    <location>
        <begin position="564"/>
        <end position="573"/>
    </location>
</feature>
<name>A0A5M3MWQ9_CONPW</name>
<dbReference type="InterPro" id="IPR011701">
    <property type="entry name" value="MFS"/>
</dbReference>
<dbReference type="GO" id="GO:0022857">
    <property type="term" value="F:transmembrane transporter activity"/>
    <property type="evidence" value="ECO:0007669"/>
    <property type="project" value="InterPro"/>
</dbReference>
<accession>A0A5M3MWQ9</accession>
<evidence type="ECO:0000313" key="8">
    <source>
        <dbReference type="EMBL" id="EIW83579.1"/>
    </source>
</evidence>